<protein>
    <submittedName>
        <fullName evidence="1">Uncharacterized protein</fullName>
    </submittedName>
</protein>
<dbReference type="Proteomes" id="UP001240192">
    <property type="component" value="Segment"/>
</dbReference>
<name>A0AAE9KG80_9VIRU</name>
<evidence type="ECO:0000313" key="1">
    <source>
        <dbReference type="EMBL" id="UOL48277.1"/>
    </source>
</evidence>
<dbReference type="EMBL" id="OM867525">
    <property type="protein sequence ID" value="UOL48277.1"/>
    <property type="molecule type" value="Genomic_DNA"/>
</dbReference>
<keyword evidence="2" id="KW-1185">Reference proteome</keyword>
<organism evidence="1 2">
    <name type="scientific">Vibrio phage vB_VruC_PG21</name>
    <dbReference type="NCBI Taxonomy" id="2928757"/>
    <lineage>
        <taxon>Viruses</taxon>
        <taxon>Varidnaviria</taxon>
        <taxon>Abadenavirae</taxon>
        <taxon>Produgelaviricota</taxon>
        <taxon>Belvinaviricetes</taxon>
        <taxon>Vinavirales</taxon>
        <taxon>Asemoviridae</taxon>
        <taxon>Rumoivirus</taxon>
        <taxon>Rumoivirus VruC</taxon>
    </lineage>
</organism>
<proteinExistence type="predicted"/>
<evidence type="ECO:0000313" key="2">
    <source>
        <dbReference type="Proteomes" id="UP001240192"/>
    </source>
</evidence>
<sequence length="56" mass="6239">MSKEQAISLVLTVLISLTTGMVSGVVTVSALKTDVSWVKLKLDDHEERLRELEKKL</sequence>
<reference evidence="1" key="1">
    <citation type="submission" date="2022-02" db="EMBL/GenBank/DDBJ databases">
        <authorList>
            <person name="Guo R."/>
        </authorList>
    </citation>
    <scope>NUCLEOTIDE SEQUENCE</scope>
</reference>
<accession>A0AAE9KG80</accession>